<dbReference type="Gene3D" id="3.40.50.300">
    <property type="entry name" value="P-loop containing nucleotide triphosphate hydrolases"/>
    <property type="match status" value="1"/>
</dbReference>
<evidence type="ECO:0000256" key="6">
    <source>
        <dbReference type="ARBA" id="ARBA00022777"/>
    </source>
</evidence>
<comment type="similarity">
    <text evidence="2">Belongs to the Clp1 family. NOL9/GRC3 subfamily.</text>
</comment>
<feature type="compositionally biased region" description="Basic and acidic residues" evidence="9">
    <location>
        <begin position="21"/>
        <end position="35"/>
    </location>
</feature>
<feature type="compositionally biased region" description="Basic residues" evidence="9">
    <location>
        <begin position="1"/>
        <end position="11"/>
    </location>
</feature>
<evidence type="ECO:0000256" key="9">
    <source>
        <dbReference type="SAM" id="MobiDB-lite"/>
    </source>
</evidence>
<keyword evidence="3" id="KW-0698">rRNA processing</keyword>
<evidence type="ECO:0000256" key="5">
    <source>
        <dbReference type="ARBA" id="ARBA00022741"/>
    </source>
</evidence>
<evidence type="ECO:0000256" key="1">
    <source>
        <dbReference type="ARBA" id="ARBA00004604"/>
    </source>
</evidence>
<keyword evidence="13" id="KW-1185">Reference proteome</keyword>
<keyword evidence="8" id="KW-0539">Nucleus</keyword>
<protein>
    <submittedName>
        <fullName evidence="12">Uncharacterized protein</fullName>
    </submittedName>
</protein>
<evidence type="ECO:0000259" key="10">
    <source>
        <dbReference type="Pfam" id="PF16575"/>
    </source>
</evidence>
<keyword evidence="7" id="KW-0067">ATP-binding</keyword>
<keyword evidence="5" id="KW-0547">Nucleotide-binding</keyword>
<dbReference type="InterPro" id="IPR057570">
    <property type="entry name" value="NOL9_C"/>
</dbReference>
<accession>A0ABR2YQV8</accession>
<dbReference type="InterPro" id="IPR027417">
    <property type="entry name" value="P-loop_NTPase"/>
</dbReference>
<keyword evidence="4" id="KW-0808">Transferase</keyword>
<dbReference type="InterPro" id="IPR032319">
    <property type="entry name" value="CLP1_P"/>
</dbReference>
<dbReference type="Pfam" id="PF25467">
    <property type="entry name" value="NOL9_C"/>
    <property type="match status" value="1"/>
</dbReference>
<keyword evidence="6" id="KW-0418">Kinase</keyword>
<name>A0ABR2YQV8_9CHLO</name>
<comment type="subcellular location">
    <subcellularLocation>
        <location evidence="1">Nucleus</location>
        <location evidence="1">Nucleolus</location>
    </subcellularLocation>
</comment>
<dbReference type="EMBL" id="JALJOT010000006">
    <property type="protein sequence ID" value="KAK9909423.1"/>
    <property type="molecule type" value="Genomic_DNA"/>
</dbReference>
<evidence type="ECO:0000259" key="11">
    <source>
        <dbReference type="Pfam" id="PF25467"/>
    </source>
</evidence>
<evidence type="ECO:0000256" key="7">
    <source>
        <dbReference type="ARBA" id="ARBA00022840"/>
    </source>
</evidence>
<evidence type="ECO:0000256" key="8">
    <source>
        <dbReference type="ARBA" id="ARBA00023242"/>
    </source>
</evidence>
<evidence type="ECO:0000313" key="12">
    <source>
        <dbReference type="EMBL" id="KAK9909423.1"/>
    </source>
</evidence>
<evidence type="ECO:0000256" key="2">
    <source>
        <dbReference type="ARBA" id="ARBA00011003"/>
    </source>
</evidence>
<reference evidence="12 13" key="1">
    <citation type="journal article" date="2024" name="Nat. Commun.">
        <title>Phylogenomics reveals the evolutionary origins of lichenization in chlorophyte algae.</title>
        <authorList>
            <person name="Puginier C."/>
            <person name="Libourel C."/>
            <person name="Otte J."/>
            <person name="Skaloud P."/>
            <person name="Haon M."/>
            <person name="Grisel S."/>
            <person name="Petersen M."/>
            <person name="Berrin J.G."/>
            <person name="Delaux P.M."/>
            <person name="Dal Grande F."/>
            <person name="Keller J."/>
        </authorList>
    </citation>
    <scope>NUCLEOTIDE SEQUENCE [LARGE SCALE GENOMIC DNA]</scope>
    <source>
        <strain evidence="12 13">SAG 216-7</strain>
    </source>
</reference>
<dbReference type="Proteomes" id="UP001491310">
    <property type="component" value="Unassembled WGS sequence"/>
</dbReference>
<comment type="caution">
    <text evidence="12">The sequence shown here is derived from an EMBL/GenBank/DDBJ whole genome shotgun (WGS) entry which is preliminary data.</text>
</comment>
<dbReference type="InterPro" id="IPR045116">
    <property type="entry name" value="Clp1/Grc3"/>
</dbReference>
<feature type="domain" description="NOL9 C-terminal" evidence="11">
    <location>
        <begin position="416"/>
        <end position="510"/>
    </location>
</feature>
<dbReference type="PANTHER" id="PTHR12755">
    <property type="entry name" value="CLEAVAGE/POLYADENYLATION FACTOR IA SUBUNIT CLP1P"/>
    <property type="match status" value="1"/>
</dbReference>
<evidence type="ECO:0000256" key="3">
    <source>
        <dbReference type="ARBA" id="ARBA00022552"/>
    </source>
</evidence>
<sequence>MSAAPKKKRKNRSDAQSPDASIKKTSNDRDAREDCPSSITLQPGQVAYFEGEAQISVKRGAVWLNGTFLEADAGNVAICADAVLGGALPIEAVASGTQMPHPHQAVQVAFETMMGSDGGSAAGSADATTVSGASWRVLAEGAHAAHHVRQDWREAAAGISGAVQEACTSGRSGGRTVAVCGAKGTGKSSFGRLLANSLLTGTQRVAWLDADCGQPEFTIPGLVSLTYLDRPMYGLPHMHQQAPAQARFLGHLSPERDPVAYREAVQELLTWHAARHASIPLVINTCGWIKGLGFDLLADLLHSAAPSHVVLLQTASARRNLPAELFWAHAGGLTQVPAPACALVQLQAVGQLPAAPAAPSQQVPGAPPAPKKLTASETRSLSWLVWAREIVGLPTSGVRWEADTLAATAAGLPARVPFTIQLSDVAVEVLHASVAPGQIGYVLNGALVGLCSRREQADTVHNGRPATVCLGVGIVRAVDMAKGRAYVLAPFNLDTMQQVDVLQVGRLELPPELLQSGPVVSPYLSTWSIATSGTGAGVIKSRNNLLRSAQLVG</sequence>
<dbReference type="PANTHER" id="PTHR12755:SF3">
    <property type="entry name" value="POLYNUCLEOTIDE 5'-HYDROXYL-KINASE NOL9"/>
    <property type="match status" value="1"/>
</dbReference>
<feature type="domain" description="Clp1 P-loop" evidence="10">
    <location>
        <begin position="181"/>
        <end position="321"/>
    </location>
</feature>
<dbReference type="SUPFAM" id="SSF52540">
    <property type="entry name" value="P-loop containing nucleoside triphosphate hydrolases"/>
    <property type="match status" value="1"/>
</dbReference>
<gene>
    <name evidence="12" type="ORF">WJX75_002008</name>
</gene>
<evidence type="ECO:0000313" key="13">
    <source>
        <dbReference type="Proteomes" id="UP001491310"/>
    </source>
</evidence>
<evidence type="ECO:0000256" key="4">
    <source>
        <dbReference type="ARBA" id="ARBA00022679"/>
    </source>
</evidence>
<dbReference type="Pfam" id="PF16575">
    <property type="entry name" value="CLP1_P"/>
    <property type="match status" value="1"/>
</dbReference>
<proteinExistence type="inferred from homology"/>
<feature type="region of interest" description="Disordered" evidence="9">
    <location>
        <begin position="1"/>
        <end position="38"/>
    </location>
</feature>
<organism evidence="12 13">
    <name type="scientific">Coccomyxa subellipsoidea</name>
    <dbReference type="NCBI Taxonomy" id="248742"/>
    <lineage>
        <taxon>Eukaryota</taxon>
        <taxon>Viridiplantae</taxon>
        <taxon>Chlorophyta</taxon>
        <taxon>core chlorophytes</taxon>
        <taxon>Trebouxiophyceae</taxon>
        <taxon>Trebouxiophyceae incertae sedis</taxon>
        <taxon>Coccomyxaceae</taxon>
        <taxon>Coccomyxa</taxon>
    </lineage>
</organism>